<protein>
    <recommendedName>
        <fullName evidence="2">Flagellar hook-length control protein-like C-terminal domain-containing protein</fullName>
    </recommendedName>
</protein>
<dbReference type="InterPro" id="IPR052563">
    <property type="entry name" value="FliK"/>
</dbReference>
<dbReference type="PANTHER" id="PTHR37533:SF2">
    <property type="entry name" value="FLAGELLAR HOOK-LENGTH CONTROL PROTEIN"/>
    <property type="match status" value="1"/>
</dbReference>
<dbReference type="Pfam" id="PF02120">
    <property type="entry name" value="Flg_hook"/>
    <property type="match status" value="1"/>
</dbReference>
<evidence type="ECO:0000313" key="3">
    <source>
        <dbReference type="EMBL" id="QFI55873.1"/>
    </source>
</evidence>
<name>A0A5J6X1F1_9GAMM</name>
<feature type="compositionally biased region" description="Polar residues" evidence="1">
    <location>
        <begin position="102"/>
        <end position="120"/>
    </location>
</feature>
<gene>
    <name evidence="3" type="ORF">FE240_14970</name>
</gene>
<reference evidence="3 4" key="1">
    <citation type="submission" date="2019-05" db="EMBL/GenBank/DDBJ databases">
        <title>OXA-830, a novel chromosomally encoded expanded-spectrum class D beta-lactamase in Aeromonas simiae.</title>
        <authorList>
            <person name="Zhou W."/>
            <person name="Chen Q."/>
        </authorList>
    </citation>
    <scope>NUCLEOTIDE SEQUENCE [LARGE SCALE GENOMIC DNA]</scope>
    <source>
        <strain evidence="3 4">A6</strain>
    </source>
</reference>
<dbReference type="InterPro" id="IPR021136">
    <property type="entry name" value="Flagellar_hook_control-like_C"/>
</dbReference>
<proteinExistence type="predicted"/>
<dbReference type="PANTHER" id="PTHR37533">
    <property type="entry name" value="FLAGELLAR HOOK-LENGTH CONTROL PROTEIN"/>
    <property type="match status" value="1"/>
</dbReference>
<feature type="region of interest" description="Disordered" evidence="1">
    <location>
        <begin position="277"/>
        <end position="313"/>
    </location>
</feature>
<dbReference type="Proteomes" id="UP000594034">
    <property type="component" value="Chromosome"/>
</dbReference>
<evidence type="ECO:0000313" key="4">
    <source>
        <dbReference type="Proteomes" id="UP000594034"/>
    </source>
</evidence>
<dbReference type="AlphaFoldDB" id="A0A5J6X1F1"/>
<feature type="domain" description="Flagellar hook-length control protein-like C-terminal" evidence="2">
    <location>
        <begin position="209"/>
        <end position="288"/>
    </location>
</feature>
<feature type="compositionally biased region" description="Low complexity" evidence="1">
    <location>
        <begin position="45"/>
        <end position="58"/>
    </location>
</feature>
<keyword evidence="4" id="KW-1185">Reference proteome</keyword>
<feature type="region of interest" description="Disordered" evidence="1">
    <location>
        <begin position="98"/>
        <end position="123"/>
    </location>
</feature>
<dbReference type="EMBL" id="CP040449">
    <property type="protein sequence ID" value="QFI55873.1"/>
    <property type="molecule type" value="Genomic_DNA"/>
</dbReference>
<dbReference type="RefSeq" id="WP_193002038.1">
    <property type="nucleotide sequence ID" value="NZ_CP040449.1"/>
</dbReference>
<accession>A0A5J6X1F1</accession>
<dbReference type="KEGG" id="asim:FE240_14970"/>
<feature type="region of interest" description="Disordered" evidence="1">
    <location>
        <begin position="35"/>
        <end position="75"/>
    </location>
</feature>
<evidence type="ECO:0000256" key="1">
    <source>
        <dbReference type="SAM" id="MobiDB-lite"/>
    </source>
</evidence>
<dbReference type="InterPro" id="IPR038610">
    <property type="entry name" value="FliK-like_C_sf"/>
</dbReference>
<dbReference type="Gene3D" id="3.30.750.140">
    <property type="match status" value="1"/>
</dbReference>
<sequence length="325" mass="35494">MNVIQSLSGVLFDLQETPIQGQGDQDASFALLIQDDELDVLPDGEQPQSEQEPQPELPVSGVPQMPEPVQEEQAPVRHHHMVEELPLKMATTLPQQEEVRRTPQSTPVVAQAEPSSSGSVNEKPMQAKLVTTSPLPDAVRVALGQLGQRGGEAGVVLTQASELQDVSAMSGTAPAQVLSRQNEFQWAPVRLDDSAAQWGQQLVEALRDKVDLQVNQQVKQAHIRLDPPDLGRLELSVRMDGDKLTVQLNAANPAIREALIQSMERLRMALAPHHSGGVEVNVGQEGREGRQQEQATRDTILAGRRGLWDEPQHDAEGTSWLDALV</sequence>
<evidence type="ECO:0000259" key="2">
    <source>
        <dbReference type="Pfam" id="PF02120"/>
    </source>
</evidence>
<dbReference type="CDD" id="cd17470">
    <property type="entry name" value="T3SS_Flik_C"/>
    <property type="match status" value="1"/>
</dbReference>
<organism evidence="3 4">
    <name type="scientific">Aeromonas simiae</name>
    <dbReference type="NCBI Taxonomy" id="218936"/>
    <lineage>
        <taxon>Bacteria</taxon>
        <taxon>Pseudomonadati</taxon>
        <taxon>Pseudomonadota</taxon>
        <taxon>Gammaproteobacteria</taxon>
        <taxon>Aeromonadales</taxon>
        <taxon>Aeromonadaceae</taxon>
        <taxon>Aeromonas</taxon>
    </lineage>
</organism>